<accession>A0A4C1T6H5</accession>
<evidence type="ECO:0000256" key="1">
    <source>
        <dbReference type="SAM" id="MobiDB-lite"/>
    </source>
</evidence>
<sequence length="270" mass="31333">MPFQFKKKGLRREIPKDLILRAIEEVSKGSKIKTTADKDQITIEVAEVVTPEIVRPYPKACSRKLIKNSRKKGKTRILTDTPEKRLIELAEQERQSKNKTKRERQEKKVLKNTEKKQIPKLPPELTSNRVKKRKMSSSDSDVENVSFADCSEGSFVEEMSEEDLDEDDVIMVDRNFQINDFVLVMFNTKKIVVHYVGQIVEISHTMATIKFMRLSKIRNTFFFPDVDDIASVPLEDIKTKLPIPKTCNKTKRGNSKYTFDKPLWVITNLR</sequence>
<name>A0A4C1T6H5_EUMVA</name>
<keyword evidence="3" id="KW-1185">Reference proteome</keyword>
<dbReference type="EMBL" id="BGZK01000038">
    <property type="protein sequence ID" value="GBP10012.1"/>
    <property type="molecule type" value="Genomic_DNA"/>
</dbReference>
<protein>
    <submittedName>
        <fullName evidence="2">Uncharacterized protein</fullName>
    </submittedName>
</protein>
<feature type="region of interest" description="Disordered" evidence="1">
    <location>
        <begin position="90"/>
        <end position="138"/>
    </location>
</feature>
<dbReference type="OrthoDB" id="4327074at2759"/>
<gene>
    <name evidence="2" type="ORF">EVAR_92531_1</name>
</gene>
<evidence type="ECO:0000313" key="2">
    <source>
        <dbReference type="EMBL" id="GBP10012.1"/>
    </source>
</evidence>
<dbReference type="Proteomes" id="UP000299102">
    <property type="component" value="Unassembled WGS sequence"/>
</dbReference>
<dbReference type="AlphaFoldDB" id="A0A4C1T6H5"/>
<comment type="caution">
    <text evidence="2">The sequence shown here is derived from an EMBL/GenBank/DDBJ whole genome shotgun (WGS) entry which is preliminary data.</text>
</comment>
<feature type="compositionally biased region" description="Basic and acidic residues" evidence="1">
    <location>
        <begin position="103"/>
        <end position="117"/>
    </location>
</feature>
<reference evidence="2 3" key="1">
    <citation type="journal article" date="2019" name="Commun. Biol.">
        <title>The bagworm genome reveals a unique fibroin gene that provides high tensile strength.</title>
        <authorList>
            <person name="Kono N."/>
            <person name="Nakamura H."/>
            <person name="Ohtoshi R."/>
            <person name="Tomita M."/>
            <person name="Numata K."/>
            <person name="Arakawa K."/>
        </authorList>
    </citation>
    <scope>NUCLEOTIDE SEQUENCE [LARGE SCALE GENOMIC DNA]</scope>
</reference>
<proteinExistence type="predicted"/>
<evidence type="ECO:0000313" key="3">
    <source>
        <dbReference type="Proteomes" id="UP000299102"/>
    </source>
</evidence>
<organism evidence="2 3">
    <name type="scientific">Eumeta variegata</name>
    <name type="common">Bagworm moth</name>
    <name type="synonym">Eumeta japonica</name>
    <dbReference type="NCBI Taxonomy" id="151549"/>
    <lineage>
        <taxon>Eukaryota</taxon>
        <taxon>Metazoa</taxon>
        <taxon>Ecdysozoa</taxon>
        <taxon>Arthropoda</taxon>
        <taxon>Hexapoda</taxon>
        <taxon>Insecta</taxon>
        <taxon>Pterygota</taxon>
        <taxon>Neoptera</taxon>
        <taxon>Endopterygota</taxon>
        <taxon>Lepidoptera</taxon>
        <taxon>Glossata</taxon>
        <taxon>Ditrysia</taxon>
        <taxon>Tineoidea</taxon>
        <taxon>Psychidae</taxon>
        <taxon>Oiketicinae</taxon>
        <taxon>Eumeta</taxon>
    </lineage>
</organism>